<dbReference type="RefSeq" id="YP_009362113.1">
    <property type="nucleotide sequence ID" value="NC_034530.1"/>
</dbReference>
<accession>A0A0D3R1V5</accession>
<proteinExistence type="predicted"/>
<dbReference type="OrthoDB" id="13545at10239"/>
<dbReference type="KEGG" id="vg:37627474"/>
<dbReference type="EMBL" id="KM205005">
    <property type="protein sequence ID" value="AJR28450.1"/>
    <property type="molecule type" value="Viral_cRNA"/>
</dbReference>
<protein>
    <submittedName>
        <fullName evidence="1">Matrix</fullName>
    </submittedName>
</protein>
<dbReference type="GeneID" id="37627474"/>
<evidence type="ECO:0000313" key="2">
    <source>
        <dbReference type="Proteomes" id="UP000167719"/>
    </source>
</evidence>
<organism evidence="1 2">
    <name type="scientific">Marco virus</name>
    <dbReference type="NCBI Taxonomy" id="1158190"/>
    <lineage>
        <taxon>Viruses</taxon>
        <taxon>Riboviria</taxon>
        <taxon>Orthornavirae</taxon>
        <taxon>Negarnaviricota</taxon>
        <taxon>Haploviricotina</taxon>
        <taxon>Monjiviricetes</taxon>
        <taxon>Mononegavirales</taxon>
        <taxon>Rhabdoviridae</taxon>
        <taxon>Alpharhabdovirinae</taxon>
        <taxon>Hapavirus</taxon>
        <taxon>Hapavirus marco</taxon>
    </lineage>
</organism>
<evidence type="ECO:0000313" key="1">
    <source>
        <dbReference type="EMBL" id="AJR28450.1"/>
    </source>
</evidence>
<dbReference type="Proteomes" id="UP000167719">
    <property type="component" value="Genome"/>
</dbReference>
<keyword evidence="2" id="KW-1185">Reference proteome</keyword>
<name>A0A0D3R1V5_9RHAB</name>
<reference evidence="1 2" key="1">
    <citation type="journal article" date="2015" name="PLoS Pathog.">
        <title>Evolution of genome size and complexity in the rhabdoviridae.</title>
        <authorList>
            <person name="Walker P.J."/>
            <person name="Firth C."/>
            <person name="Widen S.G."/>
            <person name="Blasdell K.R."/>
            <person name="Guzman H."/>
            <person name="Wood T.G."/>
            <person name="Paradkar P.N."/>
            <person name="Holmes E.C."/>
            <person name="Tesh R.B."/>
            <person name="Vasilakis N."/>
        </authorList>
    </citation>
    <scope>NUCLEOTIDE SEQUENCE [LARGE SCALE GENOMIC DNA]</scope>
    <source>
        <strain evidence="1">BeAn40290</strain>
    </source>
</reference>
<sequence length="231" mass="26563">MSMWLQRFKRSHKASGPWSKMDLAISKSSDKTEDKEESFIGKIHMDDNMKSSNFFNFKATAPPAVETALTNLEVQSEILITTDLAIGSMNTVYCICDKFKEDYRGPEYQKDIAKSILAILITHLRVESVTNHTRCYKGEFNDVIQLSLTSDHASTKAWSVIESKSLFYRFQKQVSMKIKIKFKQTQLRGIPYLELYKLPMSNGSDPPLIDSVLQELEMTNYEIQDDVFFIV</sequence>